<feature type="domain" description="Tyr recombinase" evidence="5">
    <location>
        <begin position="211"/>
        <end position="401"/>
    </location>
</feature>
<dbReference type="Pfam" id="PF13356">
    <property type="entry name" value="Arm-DNA-bind_3"/>
    <property type="match status" value="1"/>
</dbReference>
<reference evidence="8" key="3">
    <citation type="submission" date="2020-05" db="EMBL/GenBank/DDBJ databases">
        <title>Complete genome sequence of Bradyrhizobium diazoefficiens XF4 isolated from soybean nodule.</title>
        <authorList>
            <person name="Noda R."/>
            <person name="Kakizaki K."/>
            <person name="Minamisawa K."/>
        </authorList>
    </citation>
    <scope>NUCLEOTIDE SEQUENCE</scope>
    <source>
        <strain evidence="8">XF4</strain>
    </source>
</reference>
<reference evidence="7" key="1">
    <citation type="submission" date="2020-05" db="EMBL/GenBank/DDBJ databases">
        <title>Complete genome sequence of Bradyrhizobium diazoefficiens XF1 isolated from soybean nodule.</title>
        <authorList>
            <person name="Noda R."/>
            <person name="Kakizaki K."/>
            <person name="Minamisawa K."/>
        </authorList>
    </citation>
    <scope>NUCLEOTIDE SEQUENCE</scope>
    <source>
        <strain evidence="7">XF1</strain>
    </source>
</reference>
<dbReference type="GO" id="GO:0006310">
    <property type="term" value="P:DNA recombination"/>
    <property type="evidence" value="ECO:0007669"/>
    <property type="project" value="UniProtKB-KW"/>
</dbReference>
<dbReference type="GO" id="GO:0003677">
    <property type="term" value="F:DNA binding"/>
    <property type="evidence" value="ECO:0007669"/>
    <property type="project" value="UniProtKB-KW"/>
</dbReference>
<dbReference type="EMBL" id="AP023099">
    <property type="protein sequence ID" value="BCE92029.1"/>
    <property type="molecule type" value="Genomic_DNA"/>
</dbReference>
<keyword evidence="2" id="KW-0229">DNA integration</keyword>
<dbReference type="InterPro" id="IPR010998">
    <property type="entry name" value="Integrase_recombinase_N"/>
</dbReference>
<evidence type="ECO:0000313" key="9">
    <source>
        <dbReference type="EMBL" id="BCE92029.1"/>
    </source>
</evidence>
<dbReference type="Gene3D" id="3.30.160.390">
    <property type="entry name" value="Integrase, DNA-binding domain"/>
    <property type="match status" value="1"/>
</dbReference>
<dbReference type="Pfam" id="PF00589">
    <property type="entry name" value="Phage_integrase"/>
    <property type="match status" value="1"/>
</dbReference>
<organism evidence="8">
    <name type="scientific">Bradyrhizobium diazoefficiens</name>
    <dbReference type="NCBI Taxonomy" id="1355477"/>
    <lineage>
        <taxon>Bacteria</taxon>
        <taxon>Pseudomonadati</taxon>
        <taxon>Pseudomonadota</taxon>
        <taxon>Alphaproteobacteria</taxon>
        <taxon>Hyphomicrobiales</taxon>
        <taxon>Nitrobacteraceae</taxon>
        <taxon>Bradyrhizobium</taxon>
    </lineage>
</organism>
<proteinExistence type="inferred from homology"/>
<comment type="similarity">
    <text evidence="1">Belongs to the 'phage' integrase family.</text>
</comment>
<dbReference type="InterPro" id="IPR013762">
    <property type="entry name" value="Integrase-like_cat_sf"/>
</dbReference>
<dbReference type="PANTHER" id="PTHR30629:SF2">
    <property type="entry name" value="PROPHAGE INTEGRASE INTS-RELATED"/>
    <property type="match status" value="1"/>
</dbReference>
<dbReference type="InterPro" id="IPR011010">
    <property type="entry name" value="DNA_brk_join_enz"/>
</dbReference>
<evidence type="ECO:0000313" key="7">
    <source>
        <dbReference type="EMBL" id="BCE22248.1"/>
    </source>
</evidence>
<evidence type="ECO:0000256" key="3">
    <source>
        <dbReference type="ARBA" id="ARBA00023125"/>
    </source>
</evidence>
<keyword evidence="4" id="KW-0233">DNA recombination</keyword>
<dbReference type="Gene3D" id="1.10.150.130">
    <property type="match status" value="1"/>
</dbReference>
<dbReference type="EMBL" id="AP023094">
    <property type="protein sequence ID" value="BCE48513.1"/>
    <property type="molecule type" value="Genomic_DNA"/>
</dbReference>
<evidence type="ECO:0000256" key="4">
    <source>
        <dbReference type="ARBA" id="ARBA00023172"/>
    </source>
</evidence>
<sequence>MKKRLTDIFLKTAKAPKGSRLDCFDSEVPGLMLRVTETGTKTFSFKYKIRGTANDTARVTIGQYPEVGLEEAREKARGYRSDIRNGNDPRLEKIAKIKVTSTIATKTFEDVCNEYIESYSKPNLDSWKNDVQLLSEPRQKWGSRPIKSLTDDEIMSYLEKKAKDTPVQANRTQSKLFQVFKWAKLPGRKYVDVNPLADLPLQGQEHKRERVLDDSEIKTLWHGLYDPDLPAEEPVRGALRLILSTMVRPGQAAGAMLTEMHSLKGKDPQWHIPKIRVKRRREVIVPVNGIAGKIIAKAIKEEGQIALFPTPFEQGFKNMEKRVAQRLDQIPILRNSISQALTGRPKQGRIGIREFLKMEHFTPHDLRRTAATIARRAGAPRDCVKATLDHVNGDVTDVYDKYDMLKEKTEVQGVLATALTGIIGDKLWAS</sequence>
<gene>
    <name evidence="9" type="ORF">XF10B_48270</name>
    <name evidence="7" type="ORF">XF1B_49290</name>
    <name evidence="8" type="ORF">XF4B_48620</name>
</gene>
<evidence type="ECO:0000256" key="2">
    <source>
        <dbReference type="ARBA" id="ARBA00022908"/>
    </source>
</evidence>
<dbReference type="AlphaFoldDB" id="A0A809ZAS1"/>
<accession>A0A809ZAS1</accession>
<dbReference type="InterPro" id="IPR050808">
    <property type="entry name" value="Phage_Integrase"/>
</dbReference>
<dbReference type="InterPro" id="IPR038488">
    <property type="entry name" value="Integrase_DNA-bd_sf"/>
</dbReference>
<dbReference type="GO" id="GO:0015074">
    <property type="term" value="P:DNA integration"/>
    <property type="evidence" value="ECO:0007669"/>
    <property type="project" value="UniProtKB-KW"/>
</dbReference>
<dbReference type="SUPFAM" id="SSF56349">
    <property type="entry name" value="DNA breaking-rejoining enzymes"/>
    <property type="match status" value="1"/>
</dbReference>
<evidence type="ECO:0000259" key="5">
    <source>
        <dbReference type="Pfam" id="PF00589"/>
    </source>
</evidence>
<keyword evidence="3" id="KW-0238">DNA-binding</keyword>
<feature type="domain" description="Integrase DNA-binding" evidence="6">
    <location>
        <begin position="5"/>
        <end position="93"/>
    </location>
</feature>
<dbReference type="EMBL" id="AP023091">
    <property type="protein sequence ID" value="BCE22248.1"/>
    <property type="molecule type" value="Genomic_DNA"/>
</dbReference>
<evidence type="ECO:0000259" key="6">
    <source>
        <dbReference type="Pfam" id="PF13356"/>
    </source>
</evidence>
<dbReference type="Gene3D" id="1.10.443.10">
    <property type="entry name" value="Intergrase catalytic core"/>
    <property type="match status" value="1"/>
</dbReference>
<name>A0A809ZAS1_9BRAD</name>
<dbReference type="InterPro" id="IPR002104">
    <property type="entry name" value="Integrase_catalytic"/>
</dbReference>
<evidence type="ECO:0000256" key="1">
    <source>
        <dbReference type="ARBA" id="ARBA00008857"/>
    </source>
</evidence>
<reference evidence="9" key="2">
    <citation type="submission" date="2020-05" db="EMBL/GenBank/DDBJ databases">
        <title>Complete genome sequence of Bradyrhizobium diazoefficiens XF10 isolated from soybean nodule.</title>
        <authorList>
            <person name="Noda R."/>
            <person name="Kakizaki K."/>
            <person name="Minamisawa K."/>
        </authorList>
    </citation>
    <scope>NUCLEOTIDE SEQUENCE</scope>
    <source>
        <strain evidence="9">XF10</strain>
    </source>
</reference>
<dbReference type="PANTHER" id="PTHR30629">
    <property type="entry name" value="PROPHAGE INTEGRASE"/>
    <property type="match status" value="1"/>
</dbReference>
<dbReference type="InterPro" id="IPR025166">
    <property type="entry name" value="Integrase_DNA_bind_dom"/>
</dbReference>
<evidence type="ECO:0000313" key="8">
    <source>
        <dbReference type="EMBL" id="BCE48513.1"/>
    </source>
</evidence>
<protein>
    <submittedName>
        <fullName evidence="8">Site-specific integrase/recombinase</fullName>
    </submittedName>
</protein>